<protein>
    <recommendedName>
        <fullName evidence="2 6">Ornithine carbamoyltransferase</fullName>
        <ecNumber evidence="2 6">2.1.3.3</ecNumber>
    </recommendedName>
</protein>
<comment type="catalytic activity">
    <reaction evidence="4 5">
        <text>carbamoyl phosphate + L-ornithine = L-citrulline + phosphate + H(+)</text>
        <dbReference type="Rhea" id="RHEA:19513"/>
        <dbReference type="ChEBI" id="CHEBI:15378"/>
        <dbReference type="ChEBI" id="CHEBI:43474"/>
        <dbReference type="ChEBI" id="CHEBI:46911"/>
        <dbReference type="ChEBI" id="CHEBI:57743"/>
        <dbReference type="ChEBI" id="CHEBI:58228"/>
        <dbReference type="EC" id="2.1.3.3"/>
    </reaction>
</comment>
<dbReference type="GO" id="GO:0005737">
    <property type="term" value="C:cytoplasm"/>
    <property type="evidence" value="ECO:0007669"/>
    <property type="project" value="UniProtKB-SubCell"/>
</dbReference>
<dbReference type="SUPFAM" id="SSF53671">
    <property type="entry name" value="Aspartate/ornithine carbamoyltransferase"/>
    <property type="match status" value="1"/>
</dbReference>
<dbReference type="HOGENOM" id="CLU_043846_3_2_2"/>
<dbReference type="GO" id="GO:0004585">
    <property type="term" value="F:ornithine carbamoyltransferase activity"/>
    <property type="evidence" value="ECO:0007669"/>
    <property type="project" value="UniProtKB-UniRule"/>
</dbReference>
<dbReference type="HAMAP" id="MF_01109">
    <property type="entry name" value="OTCase"/>
    <property type="match status" value="1"/>
</dbReference>
<dbReference type="InterPro" id="IPR006131">
    <property type="entry name" value="Asp_carbamoyltransf_Asp/Orn-bd"/>
</dbReference>
<proteinExistence type="inferred from homology"/>
<dbReference type="EMBL" id="CP003423">
    <property type="protein sequence ID" value="AFH42895.1"/>
    <property type="molecule type" value="Genomic_DNA"/>
</dbReference>
<dbReference type="STRING" id="1163730.FFONT_0907"/>
<dbReference type="Gene3D" id="3.40.50.1370">
    <property type="entry name" value="Aspartate/ornithine carbamoyltransferase"/>
    <property type="match status" value="2"/>
</dbReference>
<dbReference type="Pfam" id="PF02729">
    <property type="entry name" value="OTCace_N"/>
    <property type="match status" value="1"/>
</dbReference>
<reference evidence="9 10" key="2">
    <citation type="journal article" date="2014" name="Extremophiles">
        <title>Analysis of the complete genome of Fervidococcus fontis confirms the distinct phylogenetic position of the order Fervidicoccales and suggests its environmental function.</title>
        <authorList>
            <person name="Lebedinsky A.V."/>
            <person name="Mardanov A.V."/>
            <person name="Kublanov I.V."/>
            <person name="Gumerov V.M."/>
            <person name="Beletsky A.V."/>
            <person name="Perevalova A.A."/>
            <person name="Bidzhieva S.Kh."/>
            <person name="Bonch-Osmolovskaya E.A."/>
            <person name="Skryabin K.G."/>
            <person name="Ravin N.V."/>
        </authorList>
    </citation>
    <scope>NUCLEOTIDE SEQUENCE [LARGE SCALE GENOMIC DNA]</scope>
    <source>
        <strain evidence="10">DSM 19380 / VKM B-2539 / Kam940</strain>
    </source>
</reference>
<organism evidence="9 10">
    <name type="scientific">Fervidicoccus fontis (strain DSM 19380 / JCM 18336 / VKM B-2539 / Kam940)</name>
    <dbReference type="NCBI Taxonomy" id="1163730"/>
    <lineage>
        <taxon>Archaea</taxon>
        <taxon>Thermoproteota</taxon>
        <taxon>Thermoprotei</taxon>
        <taxon>Fervidicoccales</taxon>
        <taxon>Fervidicoccaceae</taxon>
        <taxon>Fervidicoccus</taxon>
    </lineage>
</organism>
<dbReference type="PANTHER" id="PTHR45753:SF3">
    <property type="entry name" value="ORNITHINE TRANSCARBAMYLASE, MITOCHONDRIAL"/>
    <property type="match status" value="1"/>
</dbReference>
<feature type="binding site" evidence="5">
    <location>
        <begin position="295"/>
        <end position="296"/>
    </location>
    <ligand>
        <name>carbamoyl phosphate</name>
        <dbReference type="ChEBI" id="CHEBI:58228"/>
    </ligand>
</feature>
<dbReference type="GO" id="GO:0042450">
    <property type="term" value="P:L-arginine biosynthetic process via ornithine"/>
    <property type="evidence" value="ECO:0007669"/>
    <property type="project" value="UniProtKB-UniRule"/>
</dbReference>
<dbReference type="EC" id="2.1.3.3" evidence="2 6"/>
<feature type="binding site" evidence="5">
    <location>
        <begin position="259"/>
        <end position="260"/>
    </location>
    <ligand>
        <name>L-ornithine</name>
        <dbReference type="ChEBI" id="CHEBI:46911"/>
    </ligand>
</feature>
<keyword evidence="10" id="KW-1185">Reference proteome</keyword>
<dbReference type="Pfam" id="PF00185">
    <property type="entry name" value="OTCace"/>
    <property type="match status" value="1"/>
</dbReference>
<evidence type="ECO:0000313" key="10">
    <source>
        <dbReference type="Proteomes" id="UP000007391"/>
    </source>
</evidence>
<sequence length="336" mass="37837">MRENNLKISKILKNLLYFINYKNKWRSFYFMAKSLLSVADLSKDEINEILDRAKELKKSIKSRQELNILKNKVVGLLFEKPSTRTRTSFEVAALRLGGSAVYLSANELQLSRGEPIKDTARILGSFLDAIVARVYSHNTVVELAKYANVPVINGLSDLEHPTQILSDMLTIIEAKGKLEGLNFVFIGDGNNMCNSWLLGSAIVGMNMTAAIPKGYYPDQKILDKALEIAKKTGSKIKIVNDPKEAAKDADILYTDVWVSMGQEKETEKRMKDFQGYQINKELLRLAKKDVVVMHCLPAHRGLEITDDVIEGEQSIVWVQAENKLYGAAAVLEYYLK</sequence>
<feature type="binding site" evidence="5">
    <location>
        <position position="255"/>
    </location>
    <ligand>
        <name>L-ornithine</name>
        <dbReference type="ChEBI" id="CHEBI:46911"/>
    </ligand>
</feature>
<feature type="binding site" evidence="5">
    <location>
        <position position="323"/>
    </location>
    <ligand>
        <name>carbamoyl phosphate</name>
        <dbReference type="ChEBI" id="CHEBI:58228"/>
    </ligand>
</feature>
<evidence type="ECO:0000313" key="9">
    <source>
        <dbReference type="EMBL" id="AFH42895.1"/>
    </source>
</evidence>
<comment type="subcellular location">
    <subcellularLocation>
        <location evidence="5">Cytoplasm</location>
    </subcellularLocation>
</comment>
<feature type="binding site" evidence="5">
    <location>
        <position position="109"/>
    </location>
    <ligand>
        <name>carbamoyl phosphate</name>
        <dbReference type="ChEBI" id="CHEBI:58228"/>
    </ligand>
</feature>
<evidence type="ECO:0000256" key="5">
    <source>
        <dbReference type="HAMAP-Rule" id="MF_01109"/>
    </source>
</evidence>
<dbReference type="PRINTS" id="PR00100">
    <property type="entry name" value="AOTCASE"/>
</dbReference>
<dbReference type="GO" id="GO:0016597">
    <property type="term" value="F:amino acid binding"/>
    <property type="evidence" value="ECO:0007669"/>
    <property type="project" value="InterPro"/>
</dbReference>
<dbReference type="KEGG" id="ffo:FFONT_0907"/>
<dbReference type="GO" id="GO:0019240">
    <property type="term" value="P:citrulline biosynthetic process"/>
    <property type="evidence" value="ECO:0007669"/>
    <property type="project" value="TreeGrafter"/>
</dbReference>
<gene>
    <name evidence="9" type="ordered locus">FFONT_0907</name>
</gene>
<feature type="binding site" evidence="5">
    <location>
        <begin position="82"/>
        <end position="85"/>
    </location>
    <ligand>
        <name>carbamoyl phosphate</name>
        <dbReference type="ChEBI" id="CHEBI:58228"/>
    </ligand>
</feature>
<dbReference type="PRINTS" id="PR00102">
    <property type="entry name" value="OTCASE"/>
</dbReference>
<dbReference type="AlphaFoldDB" id="I0A1N8"/>
<dbReference type="InterPro" id="IPR002292">
    <property type="entry name" value="Orn/put_carbamltrans"/>
</dbReference>
<dbReference type="PROSITE" id="PS00097">
    <property type="entry name" value="CARBAMOYLTRANSFERASE"/>
    <property type="match status" value="1"/>
</dbReference>
<feature type="binding site" evidence="5">
    <location>
        <position position="191"/>
    </location>
    <ligand>
        <name>L-ornithine</name>
        <dbReference type="ChEBI" id="CHEBI:46911"/>
    </ligand>
</feature>
<feature type="domain" description="Aspartate/ornithine carbamoyltransferase Asp/Orn-binding" evidence="7">
    <location>
        <begin position="179"/>
        <end position="333"/>
    </location>
</feature>
<accession>I0A1N8</accession>
<dbReference type="InterPro" id="IPR024904">
    <property type="entry name" value="OTCase_ArgI"/>
</dbReference>
<dbReference type="InterPro" id="IPR006130">
    <property type="entry name" value="Asp/Orn_carbamoylTrfase"/>
</dbReference>
<dbReference type="InterPro" id="IPR006132">
    <property type="entry name" value="Asp/Orn_carbamoyltranf_P-bd"/>
</dbReference>
<dbReference type="Proteomes" id="UP000007391">
    <property type="component" value="Chromosome"/>
</dbReference>
<evidence type="ECO:0000259" key="8">
    <source>
        <dbReference type="Pfam" id="PF02729"/>
    </source>
</evidence>
<evidence type="ECO:0000256" key="1">
    <source>
        <dbReference type="ARBA" id="ARBA00007805"/>
    </source>
</evidence>
<dbReference type="FunFam" id="3.40.50.1370:FF:000008">
    <property type="entry name" value="Ornithine carbamoyltransferase"/>
    <property type="match status" value="1"/>
</dbReference>
<dbReference type="InterPro" id="IPR036901">
    <property type="entry name" value="Asp/Orn_carbamoylTrfase_sf"/>
</dbReference>
<evidence type="ECO:0000259" key="7">
    <source>
        <dbReference type="Pfam" id="PF00185"/>
    </source>
</evidence>
<name>I0A1N8_FERFK</name>
<evidence type="ECO:0000256" key="6">
    <source>
        <dbReference type="NCBIfam" id="TIGR00658"/>
    </source>
</evidence>
<keyword evidence="5" id="KW-0963">Cytoplasm</keyword>
<dbReference type="FunCoup" id="I0A1N8">
    <property type="interactions" value="132"/>
</dbReference>
<feature type="binding site" evidence="5">
    <location>
        <begin position="160"/>
        <end position="163"/>
    </location>
    <ligand>
        <name>carbamoyl phosphate</name>
        <dbReference type="ChEBI" id="CHEBI:58228"/>
    </ligand>
</feature>
<evidence type="ECO:0000256" key="2">
    <source>
        <dbReference type="ARBA" id="ARBA00013007"/>
    </source>
</evidence>
<reference evidence="10" key="1">
    <citation type="submission" date="2012-03" db="EMBL/GenBank/DDBJ databases">
        <title>Fervidicoccus fontis complete genome analysis confirms its distinct phylogenetic position and predicts its environmental function.</title>
        <authorList>
            <person name="Lebedinsky A.V."/>
            <person name="Mardanov A.V."/>
            <person name="Gumerov V.M."/>
            <person name="Beletsky A.V."/>
            <person name="Kublanov I.V."/>
            <person name="Perevalova A.A."/>
            <person name="Bonch-Osmolovskaya E.A."/>
            <person name="Ravin N.V."/>
            <person name="Skryabin K.G."/>
        </authorList>
    </citation>
    <scope>NUCLEOTIDE SEQUENCE [LARGE SCALE GENOMIC DNA]</scope>
    <source>
        <strain evidence="10">DSM 19380 / VKM B-2539 / Kam940</strain>
    </source>
</reference>
<comment type="similarity">
    <text evidence="1 5">Belongs to the aspartate/ornithine carbamoyltransferase superfamily. OTCase family.</text>
</comment>
<dbReference type="InParanoid" id="I0A1N8"/>
<dbReference type="NCBIfam" id="NF001986">
    <property type="entry name" value="PRK00779.1"/>
    <property type="match status" value="1"/>
</dbReference>
<keyword evidence="3 5" id="KW-0808">Transferase</keyword>
<evidence type="ECO:0000256" key="3">
    <source>
        <dbReference type="ARBA" id="ARBA00022679"/>
    </source>
</evidence>
<feature type="domain" description="Aspartate/ornithine carbamoyltransferase carbamoyl-P binding" evidence="8">
    <location>
        <begin position="33"/>
        <end position="173"/>
    </location>
</feature>
<feature type="binding site" evidence="5">
    <location>
        <position position="133"/>
    </location>
    <ligand>
        <name>carbamoyl phosphate</name>
        <dbReference type="ChEBI" id="CHEBI:58228"/>
    </ligand>
</feature>
<dbReference type="NCBIfam" id="TIGR00658">
    <property type="entry name" value="orni_carb_tr"/>
    <property type="match status" value="1"/>
</dbReference>
<dbReference type="eggNOG" id="arCOG00912">
    <property type="taxonomic scope" value="Archaea"/>
</dbReference>
<dbReference type="PANTHER" id="PTHR45753">
    <property type="entry name" value="ORNITHINE CARBAMOYLTRANSFERASE, MITOCHONDRIAL"/>
    <property type="match status" value="1"/>
</dbReference>
<evidence type="ECO:0000256" key="4">
    <source>
        <dbReference type="ARBA" id="ARBA00048772"/>
    </source>
</evidence>